<protein>
    <submittedName>
        <fullName evidence="2">Uncharacterized protein</fullName>
    </submittedName>
</protein>
<keyword evidence="1" id="KW-0472">Membrane</keyword>
<dbReference type="Proteomes" id="UP000092024">
    <property type="component" value="Unassembled WGS sequence"/>
</dbReference>
<name>A0A1A5YC60_9BACL</name>
<feature type="transmembrane region" description="Helical" evidence="1">
    <location>
        <begin position="211"/>
        <end position="229"/>
    </location>
</feature>
<feature type="transmembrane region" description="Helical" evidence="1">
    <location>
        <begin position="107"/>
        <end position="127"/>
    </location>
</feature>
<accession>A0A1A5YC60</accession>
<feature type="transmembrane region" description="Helical" evidence="1">
    <location>
        <begin position="171"/>
        <end position="191"/>
    </location>
</feature>
<evidence type="ECO:0000313" key="3">
    <source>
        <dbReference type="Proteomes" id="UP000092024"/>
    </source>
</evidence>
<feature type="transmembrane region" description="Helical" evidence="1">
    <location>
        <begin position="20"/>
        <end position="40"/>
    </location>
</feature>
<keyword evidence="3" id="KW-1185">Reference proteome</keyword>
<evidence type="ECO:0000256" key="1">
    <source>
        <dbReference type="SAM" id="Phobius"/>
    </source>
</evidence>
<dbReference type="RefSeq" id="WP_068686457.1">
    <property type="nucleotide sequence ID" value="NZ_LYPA01000074.1"/>
</dbReference>
<proteinExistence type="predicted"/>
<comment type="caution">
    <text evidence="2">The sequence shown here is derived from an EMBL/GenBank/DDBJ whole genome shotgun (WGS) entry which is preliminary data.</text>
</comment>
<dbReference type="AlphaFoldDB" id="A0A1A5YC60"/>
<keyword evidence="1" id="KW-1133">Transmembrane helix</keyword>
<feature type="transmembrane region" description="Helical" evidence="1">
    <location>
        <begin position="52"/>
        <end position="71"/>
    </location>
</feature>
<feature type="transmembrane region" description="Helical" evidence="1">
    <location>
        <begin position="139"/>
        <end position="159"/>
    </location>
</feature>
<dbReference type="OrthoDB" id="2678663at2"/>
<dbReference type="STRING" id="1844972.A7K91_24855"/>
<keyword evidence="1" id="KW-0812">Transmembrane</keyword>
<evidence type="ECO:0000313" key="2">
    <source>
        <dbReference type="EMBL" id="OBR63191.1"/>
    </source>
</evidence>
<reference evidence="2 3" key="1">
    <citation type="submission" date="2016-05" db="EMBL/GenBank/DDBJ databases">
        <title>Paenibacillus oryzae. sp. nov., isolated from the rice root.</title>
        <authorList>
            <person name="Zhang J."/>
            <person name="Zhang X."/>
        </authorList>
    </citation>
    <scope>NUCLEOTIDE SEQUENCE [LARGE SCALE GENOMIC DNA]</scope>
    <source>
        <strain evidence="2 3">1DrF-4</strain>
    </source>
</reference>
<sequence length="243" mass="28301">MNTWQGAWYFAKEEYKRGGWRHLMGVFFIFYLLIFLGKYFADGLRDSEVDPFIGWSMDFLAVGILPLLGLMSSQVKGFYWKSDDYTNRVVGWRILPISNRQIALGRIFLLFMNAIPTTGLFFILFYLMTTQLFNVPLDLVSYLLFVLYWFSYAIAAGVMYTYIEIGYSGKFYFWFCVCIVVLFLGGTILFSHLIQYSMLVRIYELCRDGKGWISLVPFGAAVLAVFVSYRAKAGRIIERDLFR</sequence>
<gene>
    <name evidence="2" type="ORF">A7K91_24855</name>
</gene>
<organism evidence="2 3">
    <name type="scientific">Paenibacillus oryzae</name>
    <dbReference type="NCBI Taxonomy" id="1844972"/>
    <lineage>
        <taxon>Bacteria</taxon>
        <taxon>Bacillati</taxon>
        <taxon>Bacillota</taxon>
        <taxon>Bacilli</taxon>
        <taxon>Bacillales</taxon>
        <taxon>Paenibacillaceae</taxon>
        <taxon>Paenibacillus</taxon>
    </lineage>
</organism>
<dbReference type="EMBL" id="LYPA01000074">
    <property type="protein sequence ID" value="OBR63191.1"/>
    <property type="molecule type" value="Genomic_DNA"/>
</dbReference>